<protein>
    <submittedName>
        <fullName evidence="1">Uncharacterized protein</fullName>
    </submittedName>
</protein>
<proteinExistence type="predicted"/>
<dbReference type="AlphaFoldDB" id="A0AAW2RGK5"/>
<sequence length="51" mass="5378">MGALDRGTVEPSAPEAVGAASARGIAFLRARIRPVILVFITTASAQKDIRR</sequence>
<name>A0AAW2RGK5_SESRA</name>
<reference evidence="1" key="1">
    <citation type="submission" date="2020-06" db="EMBL/GenBank/DDBJ databases">
        <authorList>
            <person name="Li T."/>
            <person name="Hu X."/>
            <person name="Zhang T."/>
            <person name="Song X."/>
            <person name="Zhang H."/>
            <person name="Dai N."/>
            <person name="Sheng W."/>
            <person name="Hou X."/>
            <person name="Wei L."/>
        </authorList>
    </citation>
    <scope>NUCLEOTIDE SEQUENCE</scope>
    <source>
        <strain evidence="1">G02</strain>
        <tissue evidence="1">Leaf</tissue>
    </source>
</reference>
<reference evidence="1" key="2">
    <citation type="journal article" date="2024" name="Plant">
        <title>Genomic evolution and insights into agronomic trait innovations of Sesamum species.</title>
        <authorList>
            <person name="Miao H."/>
            <person name="Wang L."/>
            <person name="Qu L."/>
            <person name="Liu H."/>
            <person name="Sun Y."/>
            <person name="Le M."/>
            <person name="Wang Q."/>
            <person name="Wei S."/>
            <person name="Zheng Y."/>
            <person name="Lin W."/>
            <person name="Duan Y."/>
            <person name="Cao H."/>
            <person name="Xiong S."/>
            <person name="Wang X."/>
            <person name="Wei L."/>
            <person name="Li C."/>
            <person name="Ma Q."/>
            <person name="Ju M."/>
            <person name="Zhao R."/>
            <person name="Li G."/>
            <person name="Mu C."/>
            <person name="Tian Q."/>
            <person name="Mei H."/>
            <person name="Zhang T."/>
            <person name="Gao T."/>
            <person name="Zhang H."/>
        </authorList>
    </citation>
    <scope>NUCLEOTIDE SEQUENCE</scope>
    <source>
        <strain evidence="1">G02</strain>
    </source>
</reference>
<accession>A0AAW2RGK5</accession>
<organism evidence="1">
    <name type="scientific">Sesamum radiatum</name>
    <name type="common">Black benniseed</name>
    <dbReference type="NCBI Taxonomy" id="300843"/>
    <lineage>
        <taxon>Eukaryota</taxon>
        <taxon>Viridiplantae</taxon>
        <taxon>Streptophyta</taxon>
        <taxon>Embryophyta</taxon>
        <taxon>Tracheophyta</taxon>
        <taxon>Spermatophyta</taxon>
        <taxon>Magnoliopsida</taxon>
        <taxon>eudicotyledons</taxon>
        <taxon>Gunneridae</taxon>
        <taxon>Pentapetalae</taxon>
        <taxon>asterids</taxon>
        <taxon>lamiids</taxon>
        <taxon>Lamiales</taxon>
        <taxon>Pedaliaceae</taxon>
        <taxon>Sesamum</taxon>
    </lineage>
</organism>
<evidence type="ECO:0000313" key="1">
    <source>
        <dbReference type="EMBL" id="KAL0378573.1"/>
    </source>
</evidence>
<gene>
    <name evidence="1" type="ORF">Sradi_3162800</name>
</gene>
<dbReference type="EMBL" id="JACGWJ010000013">
    <property type="protein sequence ID" value="KAL0378573.1"/>
    <property type="molecule type" value="Genomic_DNA"/>
</dbReference>
<comment type="caution">
    <text evidence="1">The sequence shown here is derived from an EMBL/GenBank/DDBJ whole genome shotgun (WGS) entry which is preliminary data.</text>
</comment>